<evidence type="ECO:0000256" key="3">
    <source>
        <dbReference type="ARBA" id="ARBA00022747"/>
    </source>
</evidence>
<dbReference type="CDD" id="cd02440">
    <property type="entry name" value="AdoMet_MTases"/>
    <property type="match status" value="1"/>
</dbReference>
<name>A0A9D2SJ88_9FIRM</name>
<reference evidence="6" key="1">
    <citation type="journal article" date="2021" name="PeerJ">
        <title>Extensive microbial diversity within the chicken gut microbiome revealed by metagenomics and culture.</title>
        <authorList>
            <person name="Gilroy R."/>
            <person name="Ravi A."/>
            <person name="Getino M."/>
            <person name="Pursley I."/>
            <person name="Horton D.L."/>
            <person name="Alikhan N.F."/>
            <person name="Baker D."/>
            <person name="Gharbi K."/>
            <person name="Hall N."/>
            <person name="Watson M."/>
            <person name="Adriaenssens E.M."/>
            <person name="Foster-Nyarko E."/>
            <person name="Jarju S."/>
            <person name="Secka A."/>
            <person name="Antonio M."/>
            <person name="Oren A."/>
            <person name="Chaudhuri R.R."/>
            <person name="La Ragione R."/>
            <person name="Hildebrand F."/>
            <person name="Pallen M.J."/>
        </authorList>
    </citation>
    <scope>NUCLEOTIDE SEQUENCE</scope>
    <source>
        <strain evidence="6">ChiSxjej6B18-287</strain>
    </source>
</reference>
<evidence type="ECO:0000256" key="4">
    <source>
        <dbReference type="RuleBase" id="RU362026"/>
    </source>
</evidence>
<evidence type="ECO:0000256" key="1">
    <source>
        <dbReference type="ARBA" id="ARBA00022603"/>
    </source>
</evidence>
<keyword evidence="1 6" id="KW-0489">Methyltransferase</keyword>
<evidence type="ECO:0000259" key="5">
    <source>
        <dbReference type="Pfam" id="PF01555"/>
    </source>
</evidence>
<evidence type="ECO:0000313" key="7">
    <source>
        <dbReference type="Proteomes" id="UP000823893"/>
    </source>
</evidence>
<feature type="domain" description="DNA methylase N-4/N-6" evidence="5">
    <location>
        <begin position="13"/>
        <end position="92"/>
    </location>
</feature>
<evidence type="ECO:0000256" key="2">
    <source>
        <dbReference type="ARBA" id="ARBA00022679"/>
    </source>
</evidence>
<feature type="domain" description="DNA methylase N-4/N-6" evidence="5">
    <location>
        <begin position="123"/>
        <end position="245"/>
    </location>
</feature>
<keyword evidence="2" id="KW-0808">Transferase</keyword>
<dbReference type="PRINTS" id="PR00508">
    <property type="entry name" value="S21N4MTFRASE"/>
</dbReference>
<sequence>MQNIKLEPDDFELQTTSVWDFPDRGKWATHDASYRGNWSPYIPRNIILRYSSEQELILDQFVGGGTTLVEAKLLNRNAIGVDINSSSLAIATKKCDFTLERGGNVYFKAGDARNLSFIPDKSIDLICTHPPYANIIKYSANINEDISRIPVGQFLSEMSKVADESYRVLKSGKFCAIMMGDIRQKGFVFPLGFNVMGVFQQSGFKLKEVVIKKQHNCQSTRKWVQKSKENNFLLLAHEYLFLFKK</sequence>
<dbReference type="GO" id="GO:0032259">
    <property type="term" value="P:methylation"/>
    <property type="evidence" value="ECO:0007669"/>
    <property type="project" value="UniProtKB-KW"/>
</dbReference>
<dbReference type="Gene3D" id="3.40.50.150">
    <property type="entry name" value="Vaccinia Virus protein VP39"/>
    <property type="match status" value="2"/>
</dbReference>
<dbReference type="Proteomes" id="UP000823893">
    <property type="component" value="Unassembled WGS sequence"/>
</dbReference>
<dbReference type="EMBL" id="DWWV01000054">
    <property type="protein sequence ID" value="HJC10077.1"/>
    <property type="molecule type" value="Genomic_DNA"/>
</dbReference>
<dbReference type="GO" id="GO:0008170">
    <property type="term" value="F:N-methyltransferase activity"/>
    <property type="evidence" value="ECO:0007669"/>
    <property type="project" value="InterPro"/>
</dbReference>
<dbReference type="InterPro" id="IPR001091">
    <property type="entry name" value="RM_Methyltransferase"/>
</dbReference>
<comment type="similarity">
    <text evidence="4">Belongs to the N(4)/N(6)-methyltransferase family.</text>
</comment>
<dbReference type="GO" id="GO:0003677">
    <property type="term" value="F:DNA binding"/>
    <property type="evidence" value="ECO:0007669"/>
    <property type="project" value="InterPro"/>
</dbReference>
<dbReference type="InterPro" id="IPR002941">
    <property type="entry name" value="DNA_methylase_N4/N6"/>
</dbReference>
<evidence type="ECO:0000313" key="6">
    <source>
        <dbReference type="EMBL" id="HJC10077.1"/>
    </source>
</evidence>
<dbReference type="SUPFAM" id="SSF53335">
    <property type="entry name" value="S-adenosyl-L-methionine-dependent methyltransferases"/>
    <property type="match status" value="2"/>
</dbReference>
<reference evidence="6" key="2">
    <citation type="submission" date="2021-04" db="EMBL/GenBank/DDBJ databases">
        <authorList>
            <person name="Gilroy R."/>
        </authorList>
    </citation>
    <scope>NUCLEOTIDE SEQUENCE</scope>
    <source>
        <strain evidence="6">ChiSxjej6B18-287</strain>
    </source>
</reference>
<keyword evidence="3" id="KW-0680">Restriction system</keyword>
<accession>A0A9D2SJ88</accession>
<dbReference type="Pfam" id="PF01555">
    <property type="entry name" value="N6_N4_Mtase"/>
    <property type="match status" value="2"/>
</dbReference>
<comment type="caution">
    <text evidence="6">The sequence shown here is derived from an EMBL/GenBank/DDBJ whole genome shotgun (WGS) entry which is preliminary data.</text>
</comment>
<protein>
    <recommendedName>
        <fullName evidence="4">Methyltransferase</fullName>
        <ecNumber evidence="4">2.1.1.-</ecNumber>
    </recommendedName>
</protein>
<gene>
    <name evidence="6" type="ORF">H9935_04595</name>
</gene>
<organism evidence="6 7">
    <name type="scientific">Candidatus Blautia merdigallinarum</name>
    <dbReference type="NCBI Taxonomy" id="2838495"/>
    <lineage>
        <taxon>Bacteria</taxon>
        <taxon>Bacillati</taxon>
        <taxon>Bacillota</taxon>
        <taxon>Clostridia</taxon>
        <taxon>Lachnospirales</taxon>
        <taxon>Lachnospiraceae</taxon>
        <taxon>Blautia</taxon>
    </lineage>
</organism>
<proteinExistence type="inferred from homology"/>
<dbReference type="EC" id="2.1.1.-" evidence="4"/>
<dbReference type="AlphaFoldDB" id="A0A9D2SJ88"/>
<dbReference type="GO" id="GO:0009307">
    <property type="term" value="P:DNA restriction-modification system"/>
    <property type="evidence" value="ECO:0007669"/>
    <property type="project" value="UniProtKB-KW"/>
</dbReference>
<dbReference type="InterPro" id="IPR029063">
    <property type="entry name" value="SAM-dependent_MTases_sf"/>
</dbReference>